<reference evidence="2 3" key="1">
    <citation type="submission" date="2022-04" db="EMBL/GenBank/DDBJ databases">
        <title>Positive selection, recombination, and allopatry shape intraspecific diversity of widespread and dominant cyanobacteria.</title>
        <authorList>
            <person name="Wei J."/>
            <person name="Shu W."/>
            <person name="Hu C."/>
        </authorList>
    </citation>
    <scope>NUCLEOTIDE SEQUENCE [LARGE SCALE GENOMIC DNA]</scope>
    <source>
        <strain evidence="2 3">GB2-A5</strain>
    </source>
</reference>
<evidence type="ECO:0000256" key="1">
    <source>
        <dbReference type="SAM" id="Phobius"/>
    </source>
</evidence>
<name>A0ABV0JTY8_9CYAN</name>
<keyword evidence="3" id="KW-1185">Reference proteome</keyword>
<evidence type="ECO:0000313" key="2">
    <source>
        <dbReference type="EMBL" id="MEP0866920.1"/>
    </source>
</evidence>
<dbReference type="Proteomes" id="UP001442494">
    <property type="component" value="Unassembled WGS sequence"/>
</dbReference>
<protein>
    <recommendedName>
        <fullName evidence="4">NADH dehydrogenase subunit 6</fullName>
    </recommendedName>
</protein>
<dbReference type="EMBL" id="JAMPKK010000054">
    <property type="protein sequence ID" value="MEP0866920.1"/>
    <property type="molecule type" value="Genomic_DNA"/>
</dbReference>
<sequence length="77" mass="8162">MNQIQTVALLTLLSTLLITVSYWLIGGWTGALMGVGLVGVTTLGGWYYSVQIPLGAYNAQPITASQAPSLYRMVSAV</sequence>
<accession>A0ABV0JTY8</accession>
<evidence type="ECO:0000313" key="3">
    <source>
        <dbReference type="Proteomes" id="UP001442494"/>
    </source>
</evidence>
<proteinExistence type="predicted"/>
<gene>
    <name evidence="2" type="ORF">NDI37_20925</name>
</gene>
<keyword evidence="1" id="KW-0812">Transmembrane</keyword>
<keyword evidence="1" id="KW-1133">Transmembrane helix</keyword>
<keyword evidence="1" id="KW-0472">Membrane</keyword>
<feature type="transmembrane region" description="Helical" evidence="1">
    <location>
        <begin position="31"/>
        <end position="50"/>
    </location>
</feature>
<organism evidence="2 3">
    <name type="scientific">Funiculus sociatus GB2-A5</name>
    <dbReference type="NCBI Taxonomy" id="2933946"/>
    <lineage>
        <taxon>Bacteria</taxon>
        <taxon>Bacillati</taxon>
        <taxon>Cyanobacteriota</taxon>
        <taxon>Cyanophyceae</taxon>
        <taxon>Coleofasciculales</taxon>
        <taxon>Coleofasciculaceae</taxon>
        <taxon>Funiculus</taxon>
    </lineage>
</organism>
<feature type="transmembrane region" description="Helical" evidence="1">
    <location>
        <begin position="7"/>
        <end position="25"/>
    </location>
</feature>
<comment type="caution">
    <text evidence="2">The sequence shown here is derived from an EMBL/GenBank/DDBJ whole genome shotgun (WGS) entry which is preliminary data.</text>
</comment>
<evidence type="ECO:0008006" key="4">
    <source>
        <dbReference type="Google" id="ProtNLM"/>
    </source>
</evidence>